<dbReference type="Pfam" id="PF00199">
    <property type="entry name" value="Catalase"/>
    <property type="match status" value="1"/>
</dbReference>
<evidence type="ECO:0000313" key="3">
    <source>
        <dbReference type="Proteomes" id="UP000441797"/>
    </source>
</evidence>
<dbReference type="GO" id="GO:0004096">
    <property type="term" value="F:catalase activity"/>
    <property type="evidence" value="ECO:0007669"/>
    <property type="project" value="InterPro"/>
</dbReference>
<protein>
    <submittedName>
        <fullName evidence="2">Catalase</fullName>
    </submittedName>
</protein>
<evidence type="ECO:0000313" key="2">
    <source>
        <dbReference type="EMBL" id="MUL34978.1"/>
    </source>
</evidence>
<dbReference type="PANTHER" id="PTHR36195">
    <property type="entry name" value="DOMAIN PROTEIN, PUTATIVE (AFU_ORTHOLOGUE AFUA_5G01990)-RELATED-RELATED"/>
    <property type="match status" value="1"/>
</dbReference>
<dbReference type="InterPro" id="IPR011614">
    <property type="entry name" value="Catalase_core"/>
</dbReference>
<keyword evidence="3" id="KW-1185">Reference proteome</keyword>
<dbReference type="CDD" id="cd08152">
    <property type="entry name" value="y4iL_like"/>
    <property type="match status" value="1"/>
</dbReference>
<dbReference type="PANTHER" id="PTHR36195:SF4">
    <property type="entry name" value="DOMAIN PROTEIN, PUTATIVE (AFU_ORTHOLOGUE AFUA_5G01990)-RELATED"/>
    <property type="match status" value="1"/>
</dbReference>
<proteinExistence type="predicted"/>
<dbReference type="Gene3D" id="2.40.180.10">
    <property type="entry name" value="Catalase core domain"/>
    <property type="match status" value="1"/>
</dbReference>
<evidence type="ECO:0000259" key="1">
    <source>
        <dbReference type="Pfam" id="PF00199"/>
    </source>
</evidence>
<comment type="caution">
    <text evidence="2">The sequence shown here is derived from an EMBL/GenBank/DDBJ whole genome shotgun (WGS) entry which is preliminary data.</text>
</comment>
<dbReference type="SUPFAM" id="SSF56634">
    <property type="entry name" value="Heme-dependent catalase-like"/>
    <property type="match status" value="1"/>
</dbReference>
<dbReference type="OrthoDB" id="336698at2"/>
<sequence length="350" mass="40560">MQFKKEKLELGKEYPIAGEIAGIKEIEQISIEALKQSYPDNVRPVLRDAHPKHHGCVRAEFIVHDDIPNELKIGIFKQPCTFTAGIRFSNNKVQDDTKKDVRGMAIKLFGIEGEKLLERQKEEKTQDLLLINHPVFFIKNVQDYVEFFRSRQLSQGNLPLKFFFLNPNPFKWHLQEFIIGMVMLNKKVSSPLAIQYWSSTPYKLGDRAIKFTAVPSSKNLISSVAQTPDYLRQAMIEHLNNQDASFDFLIQLQTDAKKMPIEDPRVEWKSPFHKVATIQISRQQFDSPQQMEFCEHLSFTPWHSLPEHQPLGGVNRARKQVYEALSESRHNLNNVVVKEPTKEEFLELFG</sequence>
<name>A0A6N8FNE7_9CHRO</name>
<dbReference type="RefSeq" id="WP_105218405.1">
    <property type="nucleotide sequence ID" value="NZ_CAWNSU010000115.1"/>
</dbReference>
<organism evidence="2 3">
    <name type="scientific">Gloeocapsopsis dulcis AAB1 = 1H9</name>
    <dbReference type="NCBI Taxonomy" id="1433147"/>
    <lineage>
        <taxon>Bacteria</taxon>
        <taxon>Bacillati</taxon>
        <taxon>Cyanobacteriota</taxon>
        <taxon>Cyanophyceae</taxon>
        <taxon>Oscillatoriophycideae</taxon>
        <taxon>Chroococcales</taxon>
        <taxon>Chroococcaceae</taxon>
        <taxon>Gloeocapsopsis</taxon>
        <taxon>Gloeocapsopsis dulcis</taxon>
    </lineage>
</organism>
<gene>
    <name evidence="2" type="ORF">BWI75_01015</name>
</gene>
<dbReference type="EMBL" id="NAPY01000001">
    <property type="protein sequence ID" value="MUL34978.1"/>
    <property type="molecule type" value="Genomic_DNA"/>
</dbReference>
<accession>A0A6N8FNE7</accession>
<reference evidence="2 3" key="1">
    <citation type="journal article" date="2019" name="Front. Microbiol.">
        <title>Genomic Features for Desiccation Tolerance and Sugar Biosynthesis in the Extremophile Gloeocapsopsis sp. UTEX B3054.</title>
        <authorList>
            <person name="Urrejola C."/>
            <person name="Alcorta J."/>
            <person name="Salas L."/>
            <person name="Vasquez M."/>
            <person name="Polz M.F."/>
            <person name="Vicuna R."/>
            <person name="Diez B."/>
        </authorList>
    </citation>
    <scope>NUCLEOTIDE SEQUENCE [LARGE SCALE GENOMIC DNA]</scope>
    <source>
        <strain evidence="2 3">1H9</strain>
    </source>
</reference>
<dbReference type="GO" id="GO:0020037">
    <property type="term" value="F:heme binding"/>
    <property type="evidence" value="ECO:0007669"/>
    <property type="project" value="InterPro"/>
</dbReference>
<dbReference type="Proteomes" id="UP000441797">
    <property type="component" value="Unassembled WGS sequence"/>
</dbReference>
<feature type="domain" description="Catalase core" evidence="1">
    <location>
        <begin position="47"/>
        <end position="152"/>
    </location>
</feature>
<dbReference type="InterPro" id="IPR020835">
    <property type="entry name" value="Catalase_sf"/>
</dbReference>
<dbReference type="AlphaFoldDB" id="A0A6N8FNE7"/>